<accession>A0A2S8G2N2</accession>
<evidence type="ECO:0000313" key="2">
    <source>
        <dbReference type="EMBL" id="PQO38697.1"/>
    </source>
</evidence>
<reference evidence="2 3" key="1">
    <citation type="submission" date="2018-02" db="EMBL/GenBank/DDBJ databases">
        <title>Comparative genomes isolates from brazilian mangrove.</title>
        <authorList>
            <person name="Araujo J.E."/>
            <person name="Taketani R.G."/>
            <person name="Silva M.C.P."/>
            <person name="Loureco M.V."/>
            <person name="Andreote F.D."/>
        </authorList>
    </citation>
    <scope>NUCLEOTIDE SEQUENCE [LARGE SCALE GENOMIC DNA]</scope>
    <source>
        <strain evidence="2 3">HEX-2 MGV</strain>
    </source>
</reference>
<feature type="transmembrane region" description="Helical" evidence="1">
    <location>
        <begin position="59"/>
        <end position="79"/>
    </location>
</feature>
<name>A0A2S8G2N2_9BACT</name>
<dbReference type="AlphaFoldDB" id="A0A2S8G2N2"/>
<comment type="caution">
    <text evidence="2">The sequence shown here is derived from an EMBL/GenBank/DDBJ whole genome shotgun (WGS) entry which is preliminary data.</text>
</comment>
<protein>
    <submittedName>
        <fullName evidence="2">Uncharacterized protein</fullName>
    </submittedName>
</protein>
<gene>
    <name evidence="2" type="ORF">C5Y96_02100</name>
</gene>
<keyword evidence="1" id="KW-0812">Transmembrane</keyword>
<evidence type="ECO:0000256" key="1">
    <source>
        <dbReference type="SAM" id="Phobius"/>
    </source>
</evidence>
<organism evidence="2 3">
    <name type="scientific">Blastopirellula marina</name>
    <dbReference type="NCBI Taxonomy" id="124"/>
    <lineage>
        <taxon>Bacteria</taxon>
        <taxon>Pseudomonadati</taxon>
        <taxon>Planctomycetota</taxon>
        <taxon>Planctomycetia</taxon>
        <taxon>Pirellulales</taxon>
        <taxon>Pirellulaceae</taxon>
        <taxon>Blastopirellula</taxon>
    </lineage>
</organism>
<evidence type="ECO:0000313" key="3">
    <source>
        <dbReference type="Proteomes" id="UP000240009"/>
    </source>
</evidence>
<keyword evidence="1" id="KW-0472">Membrane</keyword>
<keyword evidence="1" id="KW-1133">Transmembrane helix</keyword>
<sequence>MPIVELAIRNPPFAMSQDAIPLPQEAISRKRLPSDFLLEKENALHPVTQLAQKPEVRQYAVFLVIHALVYGIGFTVALLP</sequence>
<proteinExistence type="predicted"/>
<dbReference type="Proteomes" id="UP000240009">
    <property type="component" value="Unassembled WGS sequence"/>
</dbReference>
<dbReference type="EMBL" id="PUIA01000016">
    <property type="protein sequence ID" value="PQO38697.1"/>
    <property type="molecule type" value="Genomic_DNA"/>
</dbReference>